<reference evidence="1 2" key="1">
    <citation type="journal article" date="2018" name="J. Microbiol.">
        <title>Baekduia soli gen. nov., sp. nov., a novel bacterium isolated from the soil of Baekdu Mountain and proposal of a novel family name, Baekduiaceae fam. nov.</title>
        <authorList>
            <person name="An D.S."/>
            <person name="Siddiqi M.Z."/>
            <person name="Kim K.H."/>
            <person name="Yu H.S."/>
            <person name="Im W.T."/>
        </authorList>
    </citation>
    <scope>NUCLEOTIDE SEQUENCE [LARGE SCALE GENOMIC DNA]</scope>
    <source>
        <strain evidence="1 2">BR7-21</strain>
    </source>
</reference>
<dbReference type="RefSeq" id="WP_146919728.1">
    <property type="nucleotide sequence ID" value="NZ_CP042430.1"/>
</dbReference>
<dbReference type="KEGG" id="bsol:FSW04_12590"/>
<gene>
    <name evidence="1" type="ORF">FSW04_12590</name>
</gene>
<dbReference type="AlphaFoldDB" id="A0A5B8U5V7"/>
<sequence length="77" mass="7841">MISTFGALNGWILLQGGGPLAAAQDGMSPPQFARVHGRRVRRSAAGSSRPCWSPPIMSGSDLVAAPPLTAIGAGDAR</sequence>
<proteinExistence type="predicted"/>
<accession>A0A5B8U5V7</accession>
<evidence type="ECO:0000313" key="1">
    <source>
        <dbReference type="EMBL" id="QEC48321.1"/>
    </source>
</evidence>
<protein>
    <submittedName>
        <fullName evidence="1">Uncharacterized protein</fullName>
    </submittedName>
</protein>
<dbReference type="Proteomes" id="UP000321805">
    <property type="component" value="Chromosome"/>
</dbReference>
<name>A0A5B8U5V7_9ACTN</name>
<dbReference type="OrthoDB" id="3185104at2"/>
<dbReference type="EMBL" id="CP042430">
    <property type="protein sequence ID" value="QEC48321.1"/>
    <property type="molecule type" value="Genomic_DNA"/>
</dbReference>
<keyword evidence="2" id="KW-1185">Reference proteome</keyword>
<evidence type="ECO:0000313" key="2">
    <source>
        <dbReference type="Proteomes" id="UP000321805"/>
    </source>
</evidence>
<organism evidence="1 2">
    <name type="scientific">Baekduia soli</name>
    <dbReference type="NCBI Taxonomy" id="496014"/>
    <lineage>
        <taxon>Bacteria</taxon>
        <taxon>Bacillati</taxon>
        <taxon>Actinomycetota</taxon>
        <taxon>Thermoleophilia</taxon>
        <taxon>Solirubrobacterales</taxon>
        <taxon>Baekduiaceae</taxon>
        <taxon>Baekduia</taxon>
    </lineage>
</organism>